<dbReference type="InterPro" id="IPR010987">
    <property type="entry name" value="Glutathione-S-Trfase_C-like"/>
</dbReference>
<dbReference type="SUPFAM" id="SSF52833">
    <property type="entry name" value="Thioredoxin-like"/>
    <property type="match status" value="1"/>
</dbReference>
<evidence type="ECO:0000259" key="3">
    <source>
        <dbReference type="PROSITE" id="PS50405"/>
    </source>
</evidence>
<gene>
    <name evidence="4" type="ORF">MAE02_41810</name>
</gene>
<dbReference type="Gene3D" id="3.40.30.10">
    <property type="entry name" value="Glutaredoxin"/>
    <property type="match status" value="1"/>
</dbReference>
<dbReference type="SFLD" id="SFLDG01151">
    <property type="entry name" value="Main.2:_Nu-like"/>
    <property type="match status" value="1"/>
</dbReference>
<comment type="similarity">
    <text evidence="1">Belongs to the GST superfamily.</text>
</comment>
<dbReference type="SFLD" id="SFLDG00358">
    <property type="entry name" value="Main_(cytGST)"/>
    <property type="match status" value="1"/>
</dbReference>
<feature type="domain" description="GST N-terminal" evidence="2">
    <location>
        <begin position="24"/>
        <end position="107"/>
    </location>
</feature>
<dbReference type="Proteomes" id="UP000321085">
    <property type="component" value="Unassembled WGS sequence"/>
</dbReference>
<protein>
    <submittedName>
        <fullName evidence="4">Glutathione S-transferase</fullName>
    </submittedName>
</protein>
<evidence type="ECO:0000313" key="5">
    <source>
        <dbReference type="Proteomes" id="UP000321085"/>
    </source>
</evidence>
<dbReference type="SFLD" id="SFLDS00019">
    <property type="entry name" value="Glutathione_Transferase_(cytos"/>
    <property type="match status" value="1"/>
</dbReference>
<dbReference type="AlphaFoldDB" id="A0A512BX13"/>
<dbReference type="InterPro" id="IPR040079">
    <property type="entry name" value="Glutathione_S-Trfase"/>
</dbReference>
<dbReference type="InterPro" id="IPR004046">
    <property type="entry name" value="GST_C"/>
</dbReference>
<organism evidence="4 5">
    <name type="scientific">Microvirga aerophila</name>
    <dbReference type="NCBI Taxonomy" id="670291"/>
    <lineage>
        <taxon>Bacteria</taxon>
        <taxon>Pseudomonadati</taxon>
        <taxon>Pseudomonadota</taxon>
        <taxon>Alphaproteobacteria</taxon>
        <taxon>Hyphomicrobiales</taxon>
        <taxon>Methylobacteriaceae</taxon>
        <taxon>Microvirga</taxon>
    </lineage>
</organism>
<dbReference type="Pfam" id="PF02798">
    <property type="entry name" value="GST_N"/>
    <property type="match status" value="1"/>
</dbReference>
<dbReference type="SUPFAM" id="SSF47616">
    <property type="entry name" value="GST C-terminal domain-like"/>
    <property type="match status" value="1"/>
</dbReference>
<evidence type="ECO:0000313" key="4">
    <source>
        <dbReference type="EMBL" id="GEO16485.1"/>
    </source>
</evidence>
<dbReference type="CDD" id="cd03048">
    <property type="entry name" value="GST_N_Ure2p_like"/>
    <property type="match status" value="1"/>
</dbReference>
<reference evidence="4 5" key="1">
    <citation type="submission" date="2019-07" db="EMBL/GenBank/DDBJ databases">
        <title>Whole genome shotgun sequence of Microvirga aerophila NBRC 106136.</title>
        <authorList>
            <person name="Hosoyama A."/>
            <person name="Uohara A."/>
            <person name="Ohji S."/>
            <person name="Ichikawa N."/>
        </authorList>
    </citation>
    <scope>NUCLEOTIDE SEQUENCE [LARGE SCALE GENOMIC DNA]</scope>
    <source>
        <strain evidence="4 5">NBRC 106136</strain>
    </source>
</reference>
<evidence type="ECO:0000259" key="2">
    <source>
        <dbReference type="PROSITE" id="PS50404"/>
    </source>
</evidence>
<sequence>MIATAYRSGSRQNPPYVAPCFWSSALIKFYYNLAPNPMKVALCLEEMGLPYELKPVDTRKGEQHQPDFLAINPNGKVPAIIDQDTGARVFDSNAILLYLAERTEQFLPDSTPVARGELLSWLMFIATGVGPFSGQAVHFKHFAPEPKDYAVNRYLYEAKRHYGIIDAHLSGQRYMVGETYTIVDMALWGWARMVPFILGENAWGDFPNLKRLFDEISARPAAHAAATLKERHSFKAEMDDEARQHMFRHLAAPAS</sequence>
<dbReference type="PANTHER" id="PTHR44051">
    <property type="entry name" value="GLUTATHIONE S-TRANSFERASE-RELATED"/>
    <property type="match status" value="1"/>
</dbReference>
<dbReference type="InterPro" id="IPR036282">
    <property type="entry name" value="Glutathione-S-Trfase_C_sf"/>
</dbReference>
<name>A0A512BX13_9HYPH</name>
<proteinExistence type="inferred from homology"/>
<accession>A0A512BX13</accession>
<evidence type="ECO:0000256" key="1">
    <source>
        <dbReference type="RuleBase" id="RU003494"/>
    </source>
</evidence>
<dbReference type="GO" id="GO:0016740">
    <property type="term" value="F:transferase activity"/>
    <property type="evidence" value="ECO:0007669"/>
    <property type="project" value="UniProtKB-KW"/>
</dbReference>
<dbReference type="Gene3D" id="1.20.1050.10">
    <property type="match status" value="1"/>
</dbReference>
<keyword evidence="5" id="KW-1185">Reference proteome</keyword>
<dbReference type="EMBL" id="BJYU01000066">
    <property type="protein sequence ID" value="GEO16485.1"/>
    <property type="molecule type" value="Genomic_DNA"/>
</dbReference>
<keyword evidence="4" id="KW-0808">Transferase</keyword>
<dbReference type="PROSITE" id="PS50404">
    <property type="entry name" value="GST_NTER"/>
    <property type="match status" value="1"/>
</dbReference>
<dbReference type="InterPro" id="IPR036249">
    <property type="entry name" value="Thioredoxin-like_sf"/>
</dbReference>
<comment type="caution">
    <text evidence="4">The sequence shown here is derived from an EMBL/GenBank/DDBJ whole genome shotgun (WGS) entry which is preliminary data.</text>
</comment>
<dbReference type="PANTHER" id="PTHR44051:SF19">
    <property type="entry name" value="DISULFIDE-BOND OXIDOREDUCTASE YFCG"/>
    <property type="match status" value="1"/>
</dbReference>
<feature type="domain" description="GST C-terminal" evidence="3">
    <location>
        <begin position="111"/>
        <end position="238"/>
    </location>
</feature>
<dbReference type="InterPro" id="IPR004045">
    <property type="entry name" value="Glutathione_S-Trfase_N"/>
</dbReference>
<dbReference type="PROSITE" id="PS50405">
    <property type="entry name" value="GST_CTER"/>
    <property type="match status" value="1"/>
</dbReference>
<dbReference type="Pfam" id="PF00043">
    <property type="entry name" value="GST_C"/>
    <property type="match status" value="1"/>
</dbReference>